<feature type="non-terminal residue" evidence="2">
    <location>
        <position position="1"/>
    </location>
</feature>
<dbReference type="OrthoDB" id="1882251at2759"/>
<evidence type="ECO:0000256" key="1">
    <source>
        <dbReference type="SAM" id="MobiDB-lite"/>
    </source>
</evidence>
<accession>A0A5J9V858</accession>
<organism evidence="2 3">
    <name type="scientific">Eragrostis curvula</name>
    <name type="common">weeping love grass</name>
    <dbReference type="NCBI Taxonomy" id="38414"/>
    <lineage>
        <taxon>Eukaryota</taxon>
        <taxon>Viridiplantae</taxon>
        <taxon>Streptophyta</taxon>
        <taxon>Embryophyta</taxon>
        <taxon>Tracheophyta</taxon>
        <taxon>Spermatophyta</taxon>
        <taxon>Magnoliopsida</taxon>
        <taxon>Liliopsida</taxon>
        <taxon>Poales</taxon>
        <taxon>Poaceae</taxon>
        <taxon>PACMAD clade</taxon>
        <taxon>Chloridoideae</taxon>
        <taxon>Eragrostideae</taxon>
        <taxon>Eragrostidinae</taxon>
        <taxon>Eragrostis</taxon>
    </lineage>
</organism>
<feature type="region of interest" description="Disordered" evidence="1">
    <location>
        <begin position="155"/>
        <end position="182"/>
    </location>
</feature>
<protein>
    <submittedName>
        <fullName evidence="2">Uncharacterized protein</fullName>
    </submittedName>
</protein>
<name>A0A5J9V858_9POAL</name>
<comment type="caution">
    <text evidence="2">The sequence shown here is derived from an EMBL/GenBank/DDBJ whole genome shotgun (WGS) entry which is preliminary data.</text>
</comment>
<dbReference type="Gramene" id="TVU31684">
    <property type="protein sequence ID" value="TVU31684"/>
    <property type="gene ID" value="EJB05_23382"/>
</dbReference>
<sequence>MAGVCSKEQMLSFHKLEGDFFHRLVHDLAQDPTNMRWVMAFWLWLESDGHHDFIRRAYALPGPVVLRFVEEAVVCLRCLAGEVADSAADGNTRVRTLPCTNALLATPIDDVAYFVARRDEVLKGVKDMYKNVCLVVCLDGAATYLPGNTSSARAAPAITGPPARAAPPTTGSPARAVAPPTMGSSARAAAPMMCSPARASQMMTSSPGRAVQMMMSLPGLAGPLVMSSPARARPLVMSSPGLAPLPMPSSTLNPMASPWVPMQVQEDTLPEEYRSLFITFSKGYPIAEEDIFAFFSL</sequence>
<dbReference type="EMBL" id="RWGY01000011">
    <property type="protein sequence ID" value="TVU31684.1"/>
    <property type="molecule type" value="Genomic_DNA"/>
</dbReference>
<reference evidence="2 3" key="1">
    <citation type="journal article" date="2019" name="Sci. Rep.">
        <title>A high-quality genome of Eragrostis curvula grass provides insights into Poaceae evolution and supports new strategies to enhance forage quality.</title>
        <authorList>
            <person name="Carballo J."/>
            <person name="Santos B.A.C.M."/>
            <person name="Zappacosta D."/>
            <person name="Garbus I."/>
            <person name="Selva J.P."/>
            <person name="Gallo C.A."/>
            <person name="Diaz A."/>
            <person name="Albertini E."/>
            <person name="Caccamo M."/>
            <person name="Echenique V."/>
        </authorList>
    </citation>
    <scope>NUCLEOTIDE SEQUENCE [LARGE SCALE GENOMIC DNA]</scope>
    <source>
        <strain evidence="3">cv. Victoria</strain>
        <tissue evidence="2">Leaf</tissue>
    </source>
</reference>
<feature type="compositionally biased region" description="Low complexity" evidence="1">
    <location>
        <begin position="155"/>
        <end position="176"/>
    </location>
</feature>
<proteinExistence type="predicted"/>
<evidence type="ECO:0000313" key="3">
    <source>
        <dbReference type="Proteomes" id="UP000324897"/>
    </source>
</evidence>
<evidence type="ECO:0000313" key="2">
    <source>
        <dbReference type="EMBL" id="TVU31684.1"/>
    </source>
</evidence>
<gene>
    <name evidence="2" type="ORF">EJB05_23382</name>
</gene>
<dbReference type="PANTHER" id="PTHR33527">
    <property type="entry name" value="OS07G0274300 PROTEIN"/>
    <property type="match status" value="1"/>
</dbReference>
<dbReference type="Proteomes" id="UP000324897">
    <property type="component" value="Chromosome 1"/>
</dbReference>
<dbReference type="PANTHER" id="PTHR33527:SF53">
    <property type="entry name" value="OS10G0561000 PROTEIN"/>
    <property type="match status" value="1"/>
</dbReference>
<dbReference type="AlphaFoldDB" id="A0A5J9V858"/>
<keyword evidence="3" id="KW-1185">Reference proteome</keyword>